<dbReference type="SUPFAM" id="SSF46689">
    <property type="entry name" value="Homeodomain-like"/>
    <property type="match status" value="2"/>
</dbReference>
<organism evidence="11 12">
    <name type="scientific">Paenibacillus cellulosilyticus</name>
    <dbReference type="NCBI Taxonomy" id="375489"/>
    <lineage>
        <taxon>Bacteria</taxon>
        <taxon>Bacillati</taxon>
        <taxon>Bacillota</taxon>
        <taxon>Bacilli</taxon>
        <taxon>Bacillales</taxon>
        <taxon>Paenibacillaceae</taxon>
        <taxon>Paenibacillus</taxon>
    </lineage>
</organism>
<dbReference type="Gene3D" id="1.10.10.60">
    <property type="entry name" value="Homeodomain-like"/>
    <property type="match status" value="2"/>
</dbReference>
<evidence type="ECO:0000256" key="7">
    <source>
        <dbReference type="ARBA" id="ARBA00023163"/>
    </source>
</evidence>
<comment type="caution">
    <text evidence="11">The sequence shown here is derived from an EMBL/GenBank/DDBJ whole genome shotgun (WGS) entry which is preliminary data.</text>
</comment>
<dbReference type="InterPro" id="IPR018060">
    <property type="entry name" value="HTH_AraC"/>
</dbReference>
<dbReference type="InterPro" id="IPR001789">
    <property type="entry name" value="Sig_transdc_resp-reg_receiver"/>
</dbReference>
<comment type="subcellular location">
    <subcellularLocation>
        <location evidence="1">Cytoplasm</location>
    </subcellularLocation>
</comment>
<sequence>MDAAMWKVLIADDEAIIRWGIRDSVKWEALDMEVAAEAEDGEEALELAVALGIDVLLVDLSMPIMNGLTLVKHIREQLPECRIVIITGHDEFAYAQEAIRLSVDDYILKPTNPEQLTQVLTRIRDDLTNSKQQQQHLEHASKQITRNFPLLRERFCLEWIKGQLTEEEVEEQLRFLMLPDAAPQIVGVIRWPETITGAPLMPEKERQLFRFAIENIAAELLEGYEKVLFRDEAGLTVILIWGEPPDRVFPEIEEAVRSHLKLPVQVQAEAFNGSLDKLGETYEIAKSAVYRDMTLSPLVRRAKQYLLEHYGDSELTLEAVADALQASPVYVSRLLKQELGMTFVSYLTQLRMKKAVQLLSGTELSINEIAERVGYDTQHYFSTAFKKVNGVSPNQYRKGGAFD</sequence>
<keyword evidence="7" id="KW-0804">Transcription</keyword>
<evidence type="ECO:0000256" key="3">
    <source>
        <dbReference type="ARBA" id="ARBA00022553"/>
    </source>
</evidence>
<gene>
    <name evidence="11" type="ORF">DFQ01_13670</name>
</gene>
<dbReference type="PRINTS" id="PR00032">
    <property type="entry name" value="HTHARAC"/>
</dbReference>
<dbReference type="Pfam" id="PF12833">
    <property type="entry name" value="HTH_18"/>
    <property type="match status" value="1"/>
</dbReference>
<accession>A0A2V2YJH8</accession>
<dbReference type="EMBL" id="QGTQ01000036">
    <property type="protein sequence ID" value="PWV92124.1"/>
    <property type="molecule type" value="Genomic_DNA"/>
</dbReference>
<dbReference type="InterPro" id="IPR009057">
    <property type="entry name" value="Homeodomain-like_sf"/>
</dbReference>
<evidence type="ECO:0000259" key="9">
    <source>
        <dbReference type="PROSITE" id="PS01124"/>
    </source>
</evidence>
<dbReference type="GO" id="GO:0005737">
    <property type="term" value="C:cytoplasm"/>
    <property type="evidence" value="ECO:0007669"/>
    <property type="project" value="UniProtKB-SubCell"/>
</dbReference>
<dbReference type="PROSITE" id="PS50110">
    <property type="entry name" value="RESPONSE_REGULATORY"/>
    <property type="match status" value="1"/>
</dbReference>
<evidence type="ECO:0000256" key="6">
    <source>
        <dbReference type="ARBA" id="ARBA00023125"/>
    </source>
</evidence>
<dbReference type="Gene3D" id="3.40.50.2300">
    <property type="match status" value="1"/>
</dbReference>
<dbReference type="SMART" id="SM00448">
    <property type="entry name" value="REC"/>
    <property type="match status" value="1"/>
</dbReference>
<evidence type="ECO:0000256" key="4">
    <source>
        <dbReference type="ARBA" id="ARBA00023012"/>
    </source>
</evidence>
<keyword evidence="6" id="KW-0238">DNA-binding</keyword>
<keyword evidence="3 8" id="KW-0597">Phosphoprotein</keyword>
<evidence type="ECO:0000313" key="11">
    <source>
        <dbReference type="EMBL" id="PWV92124.1"/>
    </source>
</evidence>
<proteinExistence type="predicted"/>
<feature type="domain" description="Response regulatory" evidence="10">
    <location>
        <begin position="7"/>
        <end position="124"/>
    </location>
</feature>
<dbReference type="OrthoDB" id="342399at2"/>
<dbReference type="GO" id="GO:0000160">
    <property type="term" value="P:phosphorelay signal transduction system"/>
    <property type="evidence" value="ECO:0007669"/>
    <property type="project" value="UniProtKB-KW"/>
</dbReference>
<dbReference type="Proteomes" id="UP000246635">
    <property type="component" value="Unassembled WGS sequence"/>
</dbReference>
<keyword evidence="5" id="KW-0805">Transcription regulation</keyword>
<evidence type="ECO:0000313" key="12">
    <source>
        <dbReference type="Proteomes" id="UP000246635"/>
    </source>
</evidence>
<dbReference type="CDD" id="cd17536">
    <property type="entry name" value="REC_YesN-like"/>
    <property type="match status" value="1"/>
</dbReference>
<protein>
    <submittedName>
        <fullName evidence="11">Two-component system response regulator YesN</fullName>
    </submittedName>
</protein>
<keyword evidence="2" id="KW-0963">Cytoplasm</keyword>
<dbReference type="Pfam" id="PF00072">
    <property type="entry name" value="Response_reg"/>
    <property type="match status" value="1"/>
</dbReference>
<dbReference type="GO" id="GO:0003700">
    <property type="term" value="F:DNA-binding transcription factor activity"/>
    <property type="evidence" value="ECO:0007669"/>
    <property type="project" value="InterPro"/>
</dbReference>
<keyword evidence="4" id="KW-0902">Two-component regulatory system</keyword>
<keyword evidence="12" id="KW-1185">Reference proteome</keyword>
<evidence type="ECO:0000256" key="1">
    <source>
        <dbReference type="ARBA" id="ARBA00004496"/>
    </source>
</evidence>
<dbReference type="AlphaFoldDB" id="A0A2V2YJH8"/>
<dbReference type="SUPFAM" id="SSF52172">
    <property type="entry name" value="CheY-like"/>
    <property type="match status" value="1"/>
</dbReference>
<evidence type="ECO:0000256" key="8">
    <source>
        <dbReference type="PROSITE-ProRule" id="PRU00169"/>
    </source>
</evidence>
<feature type="modified residue" description="4-aspartylphosphate" evidence="8">
    <location>
        <position position="59"/>
    </location>
</feature>
<evidence type="ECO:0000256" key="5">
    <source>
        <dbReference type="ARBA" id="ARBA00023015"/>
    </source>
</evidence>
<evidence type="ECO:0000259" key="10">
    <source>
        <dbReference type="PROSITE" id="PS50110"/>
    </source>
</evidence>
<dbReference type="PROSITE" id="PS00041">
    <property type="entry name" value="HTH_ARAC_FAMILY_1"/>
    <property type="match status" value="1"/>
</dbReference>
<dbReference type="InterPro" id="IPR011006">
    <property type="entry name" value="CheY-like_superfamily"/>
</dbReference>
<dbReference type="PANTHER" id="PTHR42713">
    <property type="entry name" value="HISTIDINE KINASE-RELATED"/>
    <property type="match status" value="1"/>
</dbReference>
<dbReference type="InterPro" id="IPR020449">
    <property type="entry name" value="Tscrpt_reg_AraC-type_HTH"/>
</dbReference>
<dbReference type="PANTHER" id="PTHR42713:SF3">
    <property type="entry name" value="TRANSCRIPTIONAL REGULATORY PROTEIN HPTR"/>
    <property type="match status" value="1"/>
</dbReference>
<dbReference type="SMART" id="SM00342">
    <property type="entry name" value="HTH_ARAC"/>
    <property type="match status" value="1"/>
</dbReference>
<feature type="domain" description="HTH araC/xylS-type" evidence="9">
    <location>
        <begin position="300"/>
        <end position="399"/>
    </location>
</feature>
<name>A0A2V2YJH8_9BACL</name>
<dbReference type="GO" id="GO:0043565">
    <property type="term" value="F:sequence-specific DNA binding"/>
    <property type="evidence" value="ECO:0007669"/>
    <property type="project" value="InterPro"/>
</dbReference>
<dbReference type="InterPro" id="IPR051552">
    <property type="entry name" value="HptR"/>
</dbReference>
<reference evidence="11 12" key="1">
    <citation type="submission" date="2018-05" db="EMBL/GenBank/DDBJ databases">
        <title>Genomic Encyclopedia of Type Strains, Phase III (KMG-III): the genomes of soil and plant-associated and newly described type strains.</title>
        <authorList>
            <person name="Whitman W."/>
        </authorList>
    </citation>
    <scope>NUCLEOTIDE SEQUENCE [LARGE SCALE GENOMIC DNA]</scope>
    <source>
        <strain evidence="11 12">CECT 5696</strain>
    </source>
</reference>
<dbReference type="RefSeq" id="WP_110047137.1">
    <property type="nucleotide sequence ID" value="NZ_CP054612.1"/>
</dbReference>
<dbReference type="PROSITE" id="PS01124">
    <property type="entry name" value="HTH_ARAC_FAMILY_2"/>
    <property type="match status" value="1"/>
</dbReference>
<dbReference type="InterPro" id="IPR018062">
    <property type="entry name" value="HTH_AraC-typ_CS"/>
</dbReference>
<evidence type="ECO:0000256" key="2">
    <source>
        <dbReference type="ARBA" id="ARBA00022490"/>
    </source>
</evidence>